<evidence type="ECO:0000256" key="4">
    <source>
        <dbReference type="ARBA" id="ARBA00022801"/>
    </source>
</evidence>
<evidence type="ECO:0000313" key="7">
    <source>
        <dbReference type="EMBL" id="SMY09017.1"/>
    </source>
</evidence>
<dbReference type="GO" id="GO:0006508">
    <property type="term" value="P:proteolysis"/>
    <property type="evidence" value="ECO:0007669"/>
    <property type="project" value="UniProtKB-KW"/>
</dbReference>
<comment type="cofactor">
    <cofactor evidence="1">
        <name>Zn(2+)</name>
        <dbReference type="ChEBI" id="CHEBI:29105"/>
    </cofactor>
</comment>
<dbReference type="InterPro" id="IPR001577">
    <property type="entry name" value="Peptidase_M8"/>
</dbReference>
<dbReference type="Gene3D" id="3.90.132.10">
    <property type="entry name" value="Leishmanolysin , domain 2"/>
    <property type="match status" value="1"/>
</dbReference>
<evidence type="ECO:0000313" key="8">
    <source>
        <dbReference type="Proteomes" id="UP000201613"/>
    </source>
</evidence>
<evidence type="ECO:0000256" key="5">
    <source>
        <dbReference type="ARBA" id="ARBA00022833"/>
    </source>
</evidence>
<dbReference type="OrthoDB" id="61573at2"/>
<evidence type="ECO:0000256" key="2">
    <source>
        <dbReference type="ARBA" id="ARBA00022670"/>
    </source>
</evidence>
<dbReference type="SUPFAM" id="SSF55486">
    <property type="entry name" value="Metalloproteases ('zincins'), catalytic domain"/>
    <property type="match status" value="1"/>
</dbReference>
<dbReference type="Proteomes" id="UP000201613">
    <property type="component" value="Unassembled WGS sequence"/>
</dbReference>
<dbReference type="GO" id="GO:0004222">
    <property type="term" value="F:metalloendopeptidase activity"/>
    <property type="evidence" value="ECO:0007669"/>
    <property type="project" value="InterPro"/>
</dbReference>
<name>A0A238LGZ8_9RHOB</name>
<protein>
    <submittedName>
        <fullName evidence="7">Leishmanolysin</fullName>
    </submittedName>
</protein>
<evidence type="ECO:0000256" key="3">
    <source>
        <dbReference type="ARBA" id="ARBA00022723"/>
    </source>
</evidence>
<dbReference type="GO" id="GO:0016020">
    <property type="term" value="C:membrane"/>
    <property type="evidence" value="ECO:0007669"/>
    <property type="project" value="InterPro"/>
</dbReference>
<reference evidence="7 8" key="1">
    <citation type="submission" date="2017-05" db="EMBL/GenBank/DDBJ databases">
        <authorList>
            <person name="Song R."/>
            <person name="Chenine A.L."/>
            <person name="Ruprecht R.M."/>
        </authorList>
    </citation>
    <scope>NUCLEOTIDE SEQUENCE [LARGE SCALE GENOMIC DNA]</scope>
    <source>
        <strain evidence="7 8">CECT 8899</strain>
    </source>
</reference>
<evidence type="ECO:0000256" key="6">
    <source>
        <dbReference type="ARBA" id="ARBA00023049"/>
    </source>
</evidence>
<dbReference type="GO" id="GO:0046872">
    <property type="term" value="F:metal ion binding"/>
    <property type="evidence" value="ECO:0007669"/>
    <property type="project" value="UniProtKB-KW"/>
</dbReference>
<gene>
    <name evidence="7" type="ORF">LOM8899_03177</name>
</gene>
<keyword evidence="8" id="KW-1185">Reference proteome</keyword>
<dbReference type="GO" id="GO:0007155">
    <property type="term" value="P:cell adhesion"/>
    <property type="evidence" value="ECO:0007669"/>
    <property type="project" value="InterPro"/>
</dbReference>
<dbReference type="AlphaFoldDB" id="A0A238LGZ8"/>
<keyword evidence="2" id="KW-0645">Protease</keyword>
<keyword evidence="3" id="KW-0479">Metal-binding</keyword>
<accession>A0A238LGZ8</accession>
<sequence length="292" mass="31153">MSAYSSFSADNFEFEPVPSTMMYGTAASDDGVSVASMEAEEVILTSYTSGQGEYGVVSDFNIEIIFEGDGWTEELQQDFILAAEYLSTIITGDVRGGRRQGVDDITITATLEDIDGSGGVLGQAGPTGTRFFSKIPTTAVMEFDTADAQDFADEGLFDDIVLHEMMHSLGFGTIWSQLGLTEGSVRGGTLIFTGENATLAYNEALADIADDDPNSLNGVPVETDGGPGTAGGHWDEDTFTNELMSGFIDDANYISAMTVAAFEDMGYDTIFDANDPTAEIIQLDEFANTLFA</sequence>
<organism evidence="7 8">
    <name type="scientific">Flavimaricola marinus</name>
    <dbReference type="NCBI Taxonomy" id="1819565"/>
    <lineage>
        <taxon>Bacteria</taxon>
        <taxon>Pseudomonadati</taxon>
        <taxon>Pseudomonadota</taxon>
        <taxon>Alphaproteobacteria</taxon>
        <taxon>Rhodobacterales</taxon>
        <taxon>Paracoccaceae</taxon>
        <taxon>Flavimaricola</taxon>
    </lineage>
</organism>
<dbReference type="RefSeq" id="WP_093993196.1">
    <property type="nucleotide sequence ID" value="NZ_FXZK01000006.1"/>
</dbReference>
<evidence type="ECO:0000256" key="1">
    <source>
        <dbReference type="ARBA" id="ARBA00001947"/>
    </source>
</evidence>
<dbReference type="Pfam" id="PF01457">
    <property type="entry name" value="Peptidase_M8"/>
    <property type="match status" value="1"/>
</dbReference>
<proteinExistence type="predicted"/>
<keyword evidence="4" id="KW-0378">Hydrolase</keyword>
<keyword evidence="6" id="KW-0482">Metalloprotease</keyword>
<keyword evidence="5" id="KW-0862">Zinc</keyword>
<dbReference type="EMBL" id="FXZK01000006">
    <property type="protein sequence ID" value="SMY09017.1"/>
    <property type="molecule type" value="Genomic_DNA"/>
</dbReference>